<dbReference type="InterPro" id="IPR036691">
    <property type="entry name" value="Endo/exonu/phosph_ase_sf"/>
</dbReference>
<dbReference type="Proteomes" id="UP000030751">
    <property type="component" value="Unassembled WGS sequence"/>
</dbReference>
<reference evidence="1" key="2">
    <citation type="submission" date="2012-05" db="EMBL/GenBank/DDBJ databases">
        <title>Annotation of the Genome Sequence of Fusarium oxysporum HDV247.</title>
        <authorList>
            <consortium name="The Broad Institute Genomics Platform"/>
            <person name="Ma L.-J."/>
            <person name="Corby-Kistler H."/>
            <person name="Broz K."/>
            <person name="Gale L.R."/>
            <person name="Jonkers W."/>
            <person name="O'Donnell K."/>
            <person name="Ploetz R."/>
            <person name="Steinberg C."/>
            <person name="Schwartz D.C."/>
            <person name="VanEtten H."/>
            <person name="Zhou S."/>
            <person name="Young S.K."/>
            <person name="Zeng Q."/>
            <person name="Gargeya S."/>
            <person name="Fitzgerald M."/>
            <person name="Abouelleil A."/>
            <person name="Alvarado L."/>
            <person name="Chapman S.B."/>
            <person name="Gainer-Dewar J."/>
            <person name="Goldberg J."/>
            <person name="Griggs A."/>
            <person name="Gujja S."/>
            <person name="Hansen M."/>
            <person name="Howarth C."/>
            <person name="Imamovic A."/>
            <person name="Ireland A."/>
            <person name="Larimer J."/>
            <person name="McCowan C."/>
            <person name="Murphy C."/>
            <person name="Pearson M."/>
            <person name="Poon T.W."/>
            <person name="Priest M."/>
            <person name="Roberts A."/>
            <person name="Saif S."/>
            <person name="Shea T."/>
            <person name="Sykes S."/>
            <person name="Wortman J."/>
            <person name="Nusbaum C."/>
            <person name="Birren B."/>
        </authorList>
    </citation>
    <scope>NUCLEOTIDE SEQUENCE</scope>
    <source>
        <strain evidence="1">HDV247</strain>
    </source>
</reference>
<dbReference type="AlphaFoldDB" id="W9NEV9"/>
<name>W9NEV9_FUSOX</name>
<organism evidence="1">
    <name type="scientific">Fusarium oxysporum f. sp. pisi HDV247</name>
    <dbReference type="NCBI Taxonomy" id="1080344"/>
    <lineage>
        <taxon>Eukaryota</taxon>
        <taxon>Fungi</taxon>
        <taxon>Dikarya</taxon>
        <taxon>Ascomycota</taxon>
        <taxon>Pezizomycotina</taxon>
        <taxon>Sordariomycetes</taxon>
        <taxon>Hypocreomycetidae</taxon>
        <taxon>Hypocreales</taxon>
        <taxon>Nectriaceae</taxon>
        <taxon>Fusarium</taxon>
        <taxon>Fusarium oxysporum species complex</taxon>
    </lineage>
</organism>
<dbReference type="SUPFAM" id="SSF56219">
    <property type="entry name" value="DNase I-like"/>
    <property type="match status" value="1"/>
</dbReference>
<gene>
    <name evidence="1" type="ORF">FOVG_19228</name>
</gene>
<dbReference type="HOGENOM" id="CLU_1825356_0_0_1"/>
<evidence type="ECO:0000313" key="1">
    <source>
        <dbReference type="EMBL" id="EXA29256.1"/>
    </source>
</evidence>
<sequence>MYGSMVVYFKKRSEAKEFIGEGLSWLEESSTPQECLNAATAQNNAITANRSRTEMYQVFLWVNKEVEAEQVSVESLDVTAAVIRLLERLVFMASVYVPGGDAQALQDTCRKLGRAITDVRRRPGRAVDGVITSDFNRHDLM</sequence>
<protein>
    <submittedName>
        <fullName evidence="1">Uncharacterized protein</fullName>
    </submittedName>
</protein>
<reference evidence="1" key="1">
    <citation type="submission" date="2011-10" db="EMBL/GenBank/DDBJ databases">
        <title>The Genome Sequence of Fusarium oxysporum HDV247.</title>
        <authorList>
            <consortium name="The Broad Institute Genome Sequencing Platform"/>
            <person name="Ma L.-J."/>
            <person name="Gale L.R."/>
            <person name="Schwartz D.C."/>
            <person name="Zhou S."/>
            <person name="Corby-Kistler H."/>
            <person name="Young S.K."/>
            <person name="Zeng Q."/>
            <person name="Gargeya S."/>
            <person name="Fitzgerald M."/>
            <person name="Haas B."/>
            <person name="Abouelleil A."/>
            <person name="Alvarado L."/>
            <person name="Arachchi H.M."/>
            <person name="Berlin A."/>
            <person name="Brown A."/>
            <person name="Chapman S.B."/>
            <person name="Chen Z."/>
            <person name="Dunbar C."/>
            <person name="Freedman E."/>
            <person name="Gearin G."/>
            <person name="Goldberg J."/>
            <person name="Griggs A."/>
            <person name="Gujja S."/>
            <person name="Heiman D."/>
            <person name="Howarth C."/>
            <person name="Larson L."/>
            <person name="Lui A."/>
            <person name="MacDonald P.J.P."/>
            <person name="Montmayeur A."/>
            <person name="Murphy C."/>
            <person name="Neiman D."/>
            <person name="Pearson M."/>
            <person name="Priest M."/>
            <person name="Roberts A."/>
            <person name="Saif S."/>
            <person name="Shea T."/>
            <person name="Shenoy N."/>
            <person name="Sisk P."/>
            <person name="Stolte C."/>
            <person name="Sykes S."/>
            <person name="Wortman J."/>
            <person name="Nusbaum C."/>
            <person name="Birren B."/>
        </authorList>
    </citation>
    <scope>NUCLEOTIDE SEQUENCE [LARGE SCALE GENOMIC DNA]</scope>
    <source>
        <strain evidence="1">HDV247</strain>
    </source>
</reference>
<dbReference type="EMBL" id="JH651133">
    <property type="protein sequence ID" value="EXA29256.1"/>
    <property type="molecule type" value="Genomic_DNA"/>
</dbReference>
<proteinExistence type="predicted"/>
<accession>W9NEV9</accession>